<dbReference type="GeneID" id="103712004"/>
<evidence type="ECO:0000259" key="7">
    <source>
        <dbReference type="PROSITE" id="PS51745"/>
    </source>
</evidence>
<evidence type="ECO:0000313" key="9">
    <source>
        <dbReference type="RefSeq" id="XP_008796589.2"/>
    </source>
</evidence>
<dbReference type="CDD" id="cd06398">
    <property type="entry name" value="PB1_Joka2"/>
    <property type="match status" value="1"/>
</dbReference>
<sequence length="814" mass="89623">MERPLNEWDLVIKVKYGDALKRFGACVQGRSMDYDMSKLRRKIISSFNLSPDAELILTYTDEDGDIITLGDDDDLHDAAVGQRLNPLRINVQLKSSTGRHSDSEFHTENHTPKTSPEIKNQPPQISFAVDEALKSLPEPFCSALSKLSQDIFLKTMTSAPAFAVFMDHFSKLGLSIANQPSSSPIGESSGTSNGASAQKMDVNISDGPKVTNDSASALTAIPSTDTANPVSEVMQKHCESDNSGGMVKVPVDLNMDIPKTAHASGYPSIDDLLTPVWTRTQAPIWVTDNNMHEKETSDAHHKGKSVISSAPSSLPPFEPTGDQSSQSYKMLDPFLAPTSWITDITYGDNNKQFPIGRGPSASNHEISSPIDVPINKHIGVPIPDVPLPSGFFPIGHPYRRGDGNHESMLRTFHRGVRCDGCGMHPIMGPRFKSNVKVDYDLCGICFSEMGNEADYTRIDRASSSHRLYKDLYNTHSRYRFPISRAVHGCGMRPSRTKLESRFIQDVTVLDGTLMTSSTPFTKIWRMRNNGNTRWPYGTQIVWVGGDPFANRRSVPLEIPTNGFPVDTEIDVAVDFTAPSRPGRYVSYWRLASPSGQKFGQRVWVLIQVVTSRPNSCSNNFPTDLNLNLPPESTIRNEFGIIDVNAMPLDAVCSEPNLPTTMSELVKPLVTEVPSNSVEPAPTDGIAQPVPDVGSSVSYPIIDFPASSSHASPVAVLPPSETVCDDNPIEQTLLKELEEMGFEQIDLNKEVLRLNEYDLEQSVDDLCGFAEWDPLLSELQEMGFTDKERNKKLLVKNGGSIKRVVLDLIAGEKGE</sequence>
<dbReference type="InterPro" id="IPR053793">
    <property type="entry name" value="PB1-like"/>
</dbReference>
<accession>A0A8B7CCZ8</accession>
<feature type="domain" description="ZZ-type" evidence="6">
    <location>
        <begin position="413"/>
        <end position="463"/>
    </location>
</feature>
<dbReference type="GO" id="GO:0008270">
    <property type="term" value="F:zinc ion binding"/>
    <property type="evidence" value="ECO:0007669"/>
    <property type="project" value="UniProtKB-KW"/>
</dbReference>
<protein>
    <submittedName>
        <fullName evidence="9">Protein JOKA2-like</fullName>
    </submittedName>
</protein>
<reference evidence="9" key="2">
    <citation type="submission" date="2025-08" db="UniProtKB">
        <authorList>
            <consortium name="RefSeq"/>
        </authorList>
    </citation>
    <scope>IDENTIFICATION</scope>
    <source>
        <tissue evidence="9">Young leaves</tissue>
    </source>
</reference>
<reference evidence="8" key="1">
    <citation type="journal article" date="2019" name="Nat. Commun.">
        <title>Genome-wide association mapping of date palm fruit traits.</title>
        <authorList>
            <person name="Hazzouri K.M."/>
            <person name="Gros-Balthazard M."/>
            <person name="Flowers J.M."/>
            <person name="Copetti D."/>
            <person name="Lemansour A."/>
            <person name="Lebrun M."/>
            <person name="Masmoudi K."/>
            <person name="Ferrand S."/>
            <person name="Dhar M.I."/>
            <person name="Fresquez Z.A."/>
            <person name="Rosas U."/>
            <person name="Zhang J."/>
            <person name="Talag J."/>
            <person name="Lee S."/>
            <person name="Kudrna D."/>
            <person name="Powell R.F."/>
            <person name="Leitch I.J."/>
            <person name="Krueger R.R."/>
            <person name="Wing R.A."/>
            <person name="Amiri K.M.A."/>
            <person name="Purugganan M.D."/>
        </authorList>
    </citation>
    <scope>NUCLEOTIDE SEQUENCE [LARGE SCALE GENOMIC DNA]</scope>
    <source>
        <strain evidence="8">cv. Khalas</strain>
    </source>
</reference>
<dbReference type="SUPFAM" id="SSF46934">
    <property type="entry name" value="UBA-like"/>
    <property type="match status" value="1"/>
</dbReference>
<evidence type="ECO:0000256" key="4">
    <source>
        <dbReference type="PROSITE-ProRule" id="PRU00228"/>
    </source>
</evidence>
<dbReference type="AlphaFoldDB" id="A0A8B7CCZ8"/>
<dbReference type="Gene3D" id="2.60.40.10">
    <property type="entry name" value="Immunoglobulins"/>
    <property type="match status" value="1"/>
</dbReference>
<evidence type="ECO:0000313" key="8">
    <source>
        <dbReference type="Proteomes" id="UP000228380"/>
    </source>
</evidence>
<dbReference type="Pfam" id="PF24932">
    <property type="entry name" value="UBA_NBR1_C"/>
    <property type="match status" value="2"/>
</dbReference>
<keyword evidence="2 4" id="KW-0863">Zinc-finger</keyword>
<feature type="compositionally biased region" description="Low complexity" evidence="5">
    <location>
        <begin position="180"/>
        <end position="192"/>
    </location>
</feature>
<dbReference type="InterPro" id="IPR009060">
    <property type="entry name" value="UBA-like_sf"/>
</dbReference>
<evidence type="ECO:0000259" key="6">
    <source>
        <dbReference type="PROSITE" id="PS50135"/>
    </source>
</evidence>
<dbReference type="Pfam" id="PF16158">
    <property type="entry name" value="N_BRCA1_IG"/>
    <property type="match status" value="1"/>
</dbReference>
<keyword evidence="1" id="KW-0479">Metal-binding</keyword>
<dbReference type="SMART" id="SM00666">
    <property type="entry name" value="PB1"/>
    <property type="match status" value="1"/>
</dbReference>
<evidence type="ECO:0000256" key="5">
    <source>
        <dbReference type="SAM" id="MobiDB-lite"/>
    </source>
</evidence>
<dbReference type="Gene3D" id="3.30.60.90">
    <property type="match status" value="1"/>
</dbReference>
<keyword evidence="3" id="KW-0862">Zinc</keyword>
<dbReference type="SUPFAM" id="SSF57850">
    <property type="entry name" value="RING/U-box"/>
    <property type="match status" value="1"/>
</dbReference>
<feature type="region of interest" description="Disordered" evidence="5">
    <location>
        <begin position="180"/>
        <end position="199"/>
    </location>
</feature>
<dbReference type="CDD" id="cd14319">
    <property type="entry name" value="UBA_NBR1"/>
    <property type="match status" value="2"/>
</dbReference>
<dbReference type="KEGG" id="pda:103712004"/>
<dbReference type="InterPro" id="IPR043145">
    <property type="entry name" value="Znf_ZZ_sf"/>
</dbReference>
<dbReference type="PANTHER" id="PTHR20930:SF0">
    <property type="entry name" value="PROTEIN ILRUN"/>
    <property type="match status" value="1"/>
</dbReference>
<dbReference type="InterPro" id="IPR000433">
    <property type="entry name" value="Znf_ZZ"/>
</dbReference>
<feature type="domain" description="PB1" evidence="7">
    <location>
        <begin position="9"/>
        <end position="94"/>
    </location>
</feature>
<dbReference type="Gene3D" id="3.10.20.90">
    <property type="entry name" value="Phosphatidylinositol 3-kinase Catalytic Subunit, Chain A, domain 1"/>
    <property type="match status" value="1"/>
</dbReference>
<keyword evidence="8" id="KW-1185">Reference proteome</keyword>
<dbReference type="SUPFAM" id="SSF54277">
    <property type="entry name" value="CAD &amp; PB1 domains"/>
    <property type="match status" value="1"/>
</dbReference>
<feature type="compositionally biased region" description="Basic and acidic residues" evidence="5">
    <location>
        <begin position="99"/>
        <end position="111"/>
    </location>
</feature>
<dbReference type="InterPro" id="IPR032350">
    <property type="entry name" value="Nbr1_FW"/>
</dbReference>
<dbReference type="OrthoDB" id="661148at2759"/>
<name>A0A8B7CCZ8_PHODC</name>
<dbReference type="PANTHER" id="PTHR20930">
    <property type="entry name" value="OVARIAN CARCINOMA ANTIGEN CA125-RELATED"/>
    <property type="match status" value="1"/>
</dbReference>
<feature type="region of interest" description="Disordered" evidence="5">
    <location>
        <begin position="95"/>
        <end position="122"/>
    </location>
</feature>
<feature type="region of interest" description="Disordered" evidence="5">
    <location>
        <begin position="293"/>
        <end position="326"/>
    </location>
</feature>
<dbReference type="RefSeq" id="XP_008796589.2">
    <property type="nucleotide sequence ID" value="XM_008798367.4"/>
</dbReference>
<dbReference type="InterPro" id="IPR013783">
    <property type="entry name" value="Ig-like_fold"/>
</dbReference>
<gene>
    <name evidence="9" type="primary">LOC103712004</name>
</gene>
<evidence type="ECO:0000256" key="2">
    <source>
        <dbReference type="ARBA" id="ARBA00022771"/>
    </source>
</evidence>
<evidence type="ECO:0000256" key="1">
    <source>
        <dbReference type="ARBA" id="ARBA00022723"/>
    </source>
</evidence>
<dbReference type="CDD" id="cd14947">
    <property type="entry name" value="NBR1_like"/>
    <property type="match status" value="1"/>
</dbReference>
<dbReference type="SMART" id="SM00291">
    <property type="entry name" value="ZnF_ZZ"/>
    <property type="match status" value="1"/>
</dbReference>
<dbReference type="Gene3D" id="1.10.8.10">
    <property type="entry name" value="DNA helicase RuvA subunit, C-terminal domain"/>
    <property type="match status" value="2"/>
</dbReference>
<dbReference type="PROSITE" id="PS51745">
    <property type="entry name" value="PB1"/>
    <property type="match status" value="1"/>
</dbReference>
<evidence type="ECO:0000256" key="3">
    <source>
        <dbReference type="ARBA" id="ARBA00022833"/>
    </source>
</evidence>
<dbReference type="Pfam" id="PF00564">
    <property type="entry name" value="PB1"/>
    <property type="match status" value="1"/>
</dbReference>
<organism evidence="8 9">
    <name type="scientific">Phoenix dactylifera</name>
    <name type="common">Date palm</name>
    <dbReference type="NCBI Taxonomy" id="42345"/>
    <lineage>
        <taxon>Eukaryota</taxon>
        <taxon>Viridiplantae</taxon>
        <taxon>Streptophyta</taxon>
        <taxon>Embryophyta</taxon>
        <taxon>Tracheophyta</taxon>
        <taxon>Spermatophyta</taxon>
        <taxon>Magnoliopsida</taxon>
        <taxon>Liliopsida</taxon>
        <taxon>Arecaceae</taxon>
        <taxon>Coryphoideae</taxon>
        <taxon>Phoeniceae</taxon>
        <taxon>Phoenix</taxon>
    </lineage>
</organism>
<dbReference type="InterPro" id="IPR056893">
    <property type="entry name" value="UBA_Nbr1_C"/>
</dbReference>
<feature type="compositionally biased region" description="Polar residues" evidence="5">
    <location>
        <begin position="112"/>
        <end position="122"/>
    </location>
</feature>
<dbReference type="Pfam" id="PF00569">
    <property type="entry name" value="ZZ"/>
    <property type="match status" value="1"/>
</dbReference>
<dbReference type="InterPro" id="IPR000270">
    <property type="entry name" value="PB1_dom"/>
</dbReference>
<proteinExistence type="predicted"/>
<dbReference type="PROSITE" id="PS50135">
    <property type="entry name" value="ZF_ZZ_2"/>
    <property type="match status" value="1"/>
</dbReference>
<dbReference type="Proteomes" id="UP000228380">
    <property type="component" value="Chromosome 10"/>
</dbReference>